<keyword evidence="2" id="KW-0662">Pyridine nucleotide biosynthesis</keyword>
<dbReference type="STRING" id="1127673.GLIP_0417"/>
<reference evidence="9 10" key="1">
    <citation type="journal article" date="2017" name="Antonie Van Leeuwenhoek">
        <title>Rhizobium rhizosphaerae sp. nov., a novel species isolated from rice rhizosphere.</title>
        <authorList>
            <person name="Zhao J.J."/>
            <person name="Zhang J."/>
            <person name="Zhang R.J."/>
            <person name="Zhang C.W."/>
            <person name="Yin H.Q."/>
            <person name="Zhang X.X."/>
        </authorList>
    </citation>
    <scope>NUCLEOTIDE SEQUENCE [LARGE SCALE GENOMIC DNA]</scope>
    <source>
        <strain evidence="9 10">E3</strain>
    </source>
</reference>
<dbReference type="GO" id="GO:0046872">
    <property type="term" value="F:metal ion binding"/>
    <property type="evidence" value="ECO:0007669"/>
    <property type="project" value="UniProtKB-KW"/>
</dbReference>
<protein>
    <recommendedName>
        <fullName evidence="6">nicotinamidase</fullName>
        <ecNumber evidence="6">3.5.1.19</ecNumber>
    </recommendedName>
    <alternativeName>
        <fullName evidence="7">Nicotinamide deamidase</fullName>
    </alternativeName>
</protein>
<evidence type="ECO:0000256" key="2">
    <source>
        <dbReference type="ARBA" id="ARBA00022642"/>
    </source>
</evidence>
<evidence type="ECO:0000313" key="10">
    <source>
        <dbReference type="Proteomes" id="UP000006334"/>
    </source>
</evidence>
<dbReference type="PANTHER" id="PTHR11080:SF2">
    <property type="entry name" value="LD05707P"/>
    <property type="match status" value="1"/>
</dbReference>
<dbReference type="GO" id="GO:0019363">
    <property type="term" value="P:pyridine nucleotide biosynthetic process"/>
    <property type="evidence" value="ECO:0007669"/>
    <property type="project" value="UniProtKB-KW"/>
</dbReference>
<name>K6WX83_9ALTE</name>
<evidence type="ECO:0000256" key="1">
    <source>
        <dbReference type="ARBA" id="ARBA00006336"/>
    </source>
</evidence>
<dbReference type="OrthoDB" id="9791276at2"/>
<dbReference type="Proteomes" id="UP000006334">
    <property type="component" value="Unassembled WGS sequence"/>
</dbReference>
<keyword evidence="4" id="KW-0378">Hydrolase</keyword>
<dbReference type="GO" id="GO:0008936">
    <property type="term" value="F:nicotinamidase activity"/>
    <property type="evidence" value="ECO:0007669"/>
    <property type="project" value="UniProtKB-EC"/>
</dbReference>
<proteinExistence type="inferred from homology"/>
<comment type="pathway">
    <text evidence="5">Cofactor biosynthesis; nicotinate biosynthesis; nicotinate from nicotinamide: step 1/1.</text>
</comment>
<dbReference type="RefSeq" id="WP_008842884.1">
    <property type="nucleotide sequence ID" value="NZ_BAEN01000014.1"/>
</dbReference>
<evidence type="ECO:0000259" key="8">
    <source>
        <dbReference type="Pfam" id="PF00857"/>
    </source>
</evidence>
<comment type="similarity">
    <text evidence="1">Belongs to the isochorismatase family.</text>
</comment>
<dbReference type="Gene3D" id="3.40.50.850">
    <property type="entry name" value="Isochorismatase-like"/>
    <property type="match status" value="1"/>
</dbReference>
<dbReference type="EMBL" id="BAEN01000014">
    <property type="protein sequence ID" value="GAC13064.1"/>
    <property type="molecule type" value="Genomic_DNA"/>
</dbReference>
<dbReference type="Pfam" id="PF00857">
    <property type="entry name" value="Isochorismatase"/>
    <property type="match status" value="1"/>
</dbReference>
<comment type="caution">
    <text evidence="9">The sequence shown here is derived from an EMBL/GenBank/DDBJ whole genome shotgun (WGS) entry which is preliminary data.</text>
</comment>
<accession>K6WX83</accession>
<evidence type="ECO:0000256" key="6">
    <source>
        <dbReference type="ARBA" id="ARBA00039017"/>
    </source>
</evidence>
<dbReference type="AlphaFoldDB" id="K6WX83"/>
<evidence type="ECO:0000256" key="7">
    <source>
        <dbReference type="ARBA" id="ARBA00043224"/>
    </source>
</evidence>
<evidence type="ECO:0000313" key="9">
    <source>
        <dbReference type="EMBL" id="GAC13064.1"/>
    </source>
</evidence>
<dbReference type="SUPFAM" id="SSF52499">
    <property type="entry name" value="Isochorismatase-like hydrolases"/>
    <property type="match status" value="1"/>
</dbReference>
<evidence type="ECO:0000256" key="5">
    <source>
        <dbReference type="ARBA" id="ARBA00037900"/>
    </source>
</evidence>
<feature type="domain" description="Isochorismatase-like" evidence="8">
    <location>
        <begin position="77"/>
        <end position="202"/>
    </location>
</feature>
<keyword evidence="10" id="KW-1185">Reference proteome</keyword>
<dbReference type="eggNOG" id="COG1335">
    <property type="taxonomic scope" value="Bacteria"/>
</dbReference>
<keyword evidence="3" id="KW-0479">Metal-binding</keyword>
<sequence>MKSKVASINVDPQKGFTPICPDELPVVEGDQIVPELLAQNALADLIIGSSDAHCEQALFVVDDADEQFKPLDYPNTDCTFKIHCRPGTKGFELLDGLPAATEYDFFVWKGVAPDLHPYGACYHDLAEKLSTGLIEYLVFHQVDKIIVGGLATDFCVATTAKQLQKSKRFDVAINLAACRGISPEGVAEQLDLMQEMGITVLENSQAVKVWISGQGIS</sequence>
<organism evidence="9 10">
    <name type="scientific">Aliiglaciecola lipolytica E3</name>
    <dbReference type="NCBI Taxonomy" id="1127673"/>
    <lineage>
        <taxon>Bacteria</taxon>
        <taxon>Pseudomonadati</taxon>
        <taxon>Pseudomonadota</taxon>
        <taxon>Gammaproteobacteria</taxon>
        <taxon>Alteromonadales</taxon>
        <taxon>Alteromonadaceae</taxon>
        <taxon>Aliiglaciecola</taxon>
    </lineage>
</organism>
<dbReference type="InterPro" id="IPR052347">
    <property type="entry name" value="Isochorismatase_Nicotinamidase"/>
</dbReference>
<dbReference type="PANTHER" id="PTHR11080">
    <property type="entry name" value="PYRAZINAMIDASE/NICOTINAMIDASE"/>
    <property type="match status" value="1"/>
</dbReference>
<evidence type="ECO:0000256" key="4">
    <source>
        <dbReference type="ARBA" id="ARBA00022801"/>
    </source>
</evidence>
<gene>
    <name evidence="9" type="primary">pncA</name>
    <name evidence="9" type="ORF">GLIP_0417</name>
</gene>
<evidence type="ECO:0000256" key="3">
    <source>
        <dbReference type="ARBA" id="ARBA00022723"/>
    </source>
</evidence>
<dbReference type="InterPro" id="IPR000868">
    <property type="entry name" value="Isochorismatase-like_dom"/>
</dbReference>
<dbReference type="EC" id="3.5.1.19" evidence="6"/>
<dbReference type="InterPro" id="IPR036380">
    <property type="entry name" value="Isochorismatase-like_sf"/>
</dbReference>